<evidence type="ECO:0000313" key="3">
    <source>
        <dbReference type="EMBL" id="ATC62681.1"/>
    </source>
</evidence>
<dbReference type="KEGG" id="vbh:CMV30_01135"/>
<protein>
    <recommendedName>
        <fullName evidence="5">Tetratricopeptide repeat protein</fullName>
    </recommendedName>
</protein>
<proteinExistence type="predicted"/>
<dbReference type="OrthoDB" id="178808at2"/>
<evidence type="ECO:0008006" key="5">
    <source>
        <dbReference type="Google" id="ProtNLM"/>
    </source>
</evidence>
<keyword evidence="2" id="KW-0472">Membrane</keyword>
<gene>
    <name evidence="3" type="ORF">CMV30_01135</name>
</gene>
<keyword evidence="2" id="KW-1133">Transmembrane helix</keyword>
<dbReference type="RefSeq" id="WP_096054316.1">
    <property type="nucleotide sequence ID" value="NZ_CP023344.1"/>
</dbReference>
<dbReference type="EMBL" id="CP023344">
    <property type="protein sequence ID" value="ATC62681.1"/>
    <property type="molecule type" value="Genomic_DNA"/>
</dbReference>
<dbReference type="Proteomes" id="UP000217265">
    <property type="component" value="Chromosome"/>
</dbReference>
<evidence type="ECO:0000256" key="1">
    <source>
        <dbReference type="SAM" id="MobiDB-lite"/>
    </source>
</evidence>
<name>A0A290QEB5_9BACT</name>
<organism evidence="3 4">
    <name type="scientific">Nibricoccus aquaticus</name>
    <dbReference type="NCBI Taxonomy" id="2576891"/>
    <lineage>
        <taxon>Bacteria</taxon>
        <taxon>Pseudomonadati</taxon>
        <taxon>Verrucomicrobiota</taxon>
        <taxon>Opitutia</taxon>
        <taxon>Opitutales</taxon>
        <taxon>Opitutaceae</taxon>
        <taxon>Nibricoccus</taxon>
    </lineage>
</organism>
<reference evidence="3 4" key="1">
    <citation type="submission" date="2017-09" db="EMBL/GenBank/DDBJ databases">
        <title>Complete genome sequence of Verrucomicrobial strain HZ-65, isolated from freshwater.</title>
        <authorList>
            <person name="Choi A."/>
        </authorList>
    </citation>
    <scope>NUCLEOTIDE SEQUENCE [LARGE SCALE GENOMIC DNA]</scope>
    <source>
        <strain evidence="3 4">HZ-65</strain>
    </source>
</reference>
<keyword evidence="4" id="KW-1185">Reference proteome</keyword>
<evidence type="ECO:0000256" key="2">
    <source>
        <dbReference type="SAM" id="Phobius"/>
    </source>
</evidence>
<accession>A0A290QEB5</accession>
<evidence type="ECO:0000313" key="4">
    <source>
        <dbReference type="Proteomes" id="UP000217265"/>
    </source>
</evidence>
<feature type="transmembrane region" description="Helical" evidence="2">
    <location>
        <begin position="94"/>
        <end position="115"/>
    </location>
</feature>
<keyword evidence="2" id="KW-0812">Transmembrane</keyword>
<feature type="region of interest" description="Disordered" evidence="1">
    <location>
        <begin position="489"/>
        <end position="514"/>
    </location>
</feature>
<dbReference type="AlphaFoldDB" id="A0A290QEB5"/>
<sequence length="514" mass="56078">MIGWLADLCRLAWGLLYWNSAKTRFRLRAGRGRCPCQSPSDSGRAMETTCEASLTWHQQDRFRRLCPLLKRNASGELRCSVNTADVRPFWGRAFLIYGGTFAALYLTATLGYFTLQRVIGIPVSYVTIAYPPHWPRIDLARSQYFSQRADRALAAGQIGDAEKSLTLAYALDPANYPAALKLALLYQHAQPTLSDNIYARLLHEHPAQRPVTATAWFQALLLRADYATIIPLATTALSADSAHEAAWTNALLFALRHASPVQLEKLANNHEVPPATRAILSLEFTARTQPPDTARRALLEASVASQYFDYYRLSRLITLGFGSDARALLRTSPGLSARDRAALSLEATAVLGWQTVLDGDIDRLLATPPTPAICEILAVHLIQHPDRARLARVFAAVSKNPLPATDAGYSATMALLVAAGVNQDAALLKTAADSVQKLAGGRFRTLALIETFFLRPPRDARIEAILPALQPLSAELNYALLARYDRTSAGPPSASAFPSVPRASSSASEPAPKK</sequence>